<name>A0A3P4BA28_9BURK</name>
<protein>
    <recommendedName>
        <fullName evidence="3">Phage late control gene D protein (GPD)</fullName>
    </recommendedName>
</protein>
<proteinExistence type="predicted"/>
<keyword evidence="2" id="KW-1185">Reference proteome</keyword>
<gene>
    <name evidence="1" type="ORF">PIGHUM_04485</name>
</gene>
<dbReference type="RefSeq" id="WP_124081939.1">
    <property type="nucleotide sequence ID" value="NZ_UWPJ01000039.1"/>
</dbReference>
<dbReference type="OrthoDB" id="5566346at2"/>
<evidence type="ECO:0000313" key="1">
    <source>
        <dbReference type="EMBL" id="VCU72386.1"/>
    </source>
</evidence>
<evidence type="ECO:0008006" key="3">
    <source>
        <dbReference type="Google" id="ProtNLM"/>
    </source>
</evidence>
<dbReference type="AlphaFoldDB" id="A0A3P4BA28"/>
<dbReference type="Proteomes" id="UP000277294">
    <property type="component" value="Unassembled WGS sequence"/>
</dbReference>
<dbReference type="EMBL" id="UWPJ01000039">
    <property type="protein sequence ID" value="VCU72386.1"/>
    <property type="molecule type" value="Genomic_DNA"/>
</dbReference>
<evidence type="ECO:0000313" key="2">
    <source>
        <dbReference type="Proteomes" id="UP000277294"/>
    </source>
</evidence>
<sequence length="301" mass="32962">MLLFLENGKQVRGDLIKSATLRSDMAPVPVTLEADIRAGDDSLELDKMLAEGKTLEISGGDKLHIVKSVRTAGRTTQAEREVAAYRITALLDSCLGAAYVRSRAIIKEDAALSAIYKAAGATLKAVDADFPVPRFYCPVGETPTFHISRALQEEGGVVRWRNGKLQFIRLPDLFTQEPVLTLPDNASDDVDGGFLERHEVPWFFSLDAAGQAVFGARDKPRAVRFSPHKNVQRLRNMTRCLVHRKTVKINYDARLGAGDLIAFTGGLKLAVITAAHFFSSGTDDGGDSETYTRLWLGALEE</sequence>
<organism evidence="1 2">
    <name type="scientific">Pigmentiphaga humi</name>
    <dbReference type="NCBI Taxonomy" id="2478468"/>
    <lineage>
        <taxon>Bacteria</taxon>
        <taxon>Pseudomonadati</taxon>
        <taxon>Pseudomonadota</taxon>
        <taxon>Betaproteobacteria</taxon>
        <taxon>Burkholderiales</taxon>
        <taxon>Alcaligenaceae</taxon>
        <taxon>Pigmentiphaga</taxon>
    </lineage>
</organism>
<accession>A0A3P4BA28</accession>
<reference evidence="1 2" key="1">
    <citation type="submission" date="2018-10" db="EMBL/GenBank/DDBJ databases">
        <authorList>
            <person name="Criscuolo A."/>
        </authorList>
    </citation>
    <scope>NUCLEOTIDE SEQUENCE [LARGE SCALE GENOMIC DNA]</scope>
    <source>
        <strain evidence="1">DnA1</strain>
    </source>
</reference>